<keyword evidence="5 6" id="KW-0472">Membrane</keyword>
<comment type="subcellular location">
    <subcellularLocation>
        <location evidence="1 6">Membrane</location>
        <topology evidence="1 6">Multi-pass membrane protein</topology>
    </subcellularLocation>
</comment>
<dbReference type="PANTHER" id="PTHR31218">
    <property type="entry name" value="WAT1-RELATED PROTEIN"/>
    <property type="match status" value="1"/>
</dbReference>
<dbReference type="InterPro" id="IPR000620">
    <property type="entry name" value="EamA_dom"/>
</dbReference>
<sequence>MEWMMKKKKWIMDGRVGVGMVVVQAITTGLQLLARVILSEGTFVFALMAYRHVVAAFAVLPFALYFERGAVKKLSIAAFFWVFMVALTGSIFNVVIINMHDINDPGLFYYGLKDTTATYASNFLNLIPLITFLFSTILRIESLGLDSRAGKMKSLGAMLCLGGALSIALYKGNSFHLTHHRNHGHSIITKTSKHKTRGTMFLIGSCLSAGTWFILQGIFATAATFCLISWAITQKGPTYPSMFNPLSLILIAIAEAVFLGEDISLGSLIGMGLIIAGLYSFLWGKSKDTKPALLPLKETGAGAGGGDAAPESAGLPPSSATIVPTASPN</sequence>
<evidence type="ECO:0000313" key="9">
    <source>
        <dbReference type="EMBL" id="KAL0400512.1"/>
    </source>
</evidence>
<feature type="transmembrane region" description="Helical" evidence="6">
    <location>
        <begin position="152"/>
        <end position="170"/>
    </location>
</feature>
<organism evidence="9">
    <name type="scientific">Sesamum latifolium</name>
    <dbReference type="NCBI Taxonomy" id="2727402"/>
    <lineage>
        <taxon>Eukaryota</taxon>
        <taxon>Viridiplantae</taxon>
        <taxon>Streptophyta</taxon>
        <taxon>Embryophyta</taxon>
        <taxon>Tracheophyta</taxon>
        <taxon>Spermatophyta</taxon>
        <taxon>Magnoliopsida</taxon>
        <taxon>eudicotyledons</taxon>
        <taxon>Gunneridae</taxon>
        <taxon>Pentapetalae</taxon>
        <taxon>asterids</taxon>
        <taxon>lamiids</taxon>
        <taxon>Lamiales</taxon>
        <taxon>Pedaliaceae</taxon>
        <taxon>Sesamum</taxon>
    </lineage>
</organism>
<feature type="transmembrane region" description="Helical" evidence="6">
    <location>
        <begin position="119"/>
        <end position="140"/>
    </location>
</feature>
<evidence type="ECO:0000256" key="4">
    <source>
        <dbReference type="ARBA" id="ARBA00022989"/>
    </source>
</evidence>
<dbReference type="GO" id="GO:0022857">
    <property type="term" value="F:transmembrane transporter activity"/>
    <property type="evidence" value="ECO:0007669"/>
    <property type="project" value="InterPro"/>
</dbReference>
<evidence type="ECO:0000256" key="6">
    <source>
        <dbReference type="RuleBase" id="RU363077"/>
    </source>
</evidence>
<protein>
    <recommendedName>
        <fullName evidence="6">WAT1-related protein</fullName>
    </recommendedName>
</protein>
<evidence type="ECO:0000256" key="5">
    <source>
        <dbReference type="ARBA" id="ARBA00023136"/>
    </source>
</evidence>
<comment type="caution">
    <text evidence="9">The sequence shown here is derived from an EMBL/GenBank/DDBJ whole genome shotgun (WGS) entry which is preliminary data.</text>
</comment>
<dbReference type="AlphaFoldDB" id="A0AAW2T7J1"/>
<keyword evidence="3 6" id="KW-0812">Transmembrane</keyword>
<evidence type="ECO:0000256" key="3">
    <source>
        <dbReference type="ARBA" id="ARBA00022692"/>
    </source>
</evidence>
<proteinExistence type="inferred from homology"/>
<reference evidence="9" key="1">
    <citation type="submission" date="2020-06" db="EMBL/GenBank/DDBJ databases">
        <authorList>
            <person name="Li T."/>
            <person name="Hu X."/>
            <person name="Zhang T."/>
            <person name="Song X."/>
            <person name="Zhang H."/>
            <person name="Dai N."/>
            <person name="Sheng W."/>
            <person name="Hou X."/>
            <person name="Wei L."/>
        </authorList>
    </citation>
    <scope>NUCLEOTIDE SEQUENCE</scope>
    <source>
        <strain evidence="9">KEN1</strain>
        <tissue evidence="9">Leaf</tissue>
    </source>
</reference>
<feature type="transmembrane region" description="Helical" evidence="6">
    <location>
        <begin position="78"/>
        <end position="99"/>
    </location>
</feature>
<dbReference type="InterPro" id="IPR037185">
    <property type="entry name" value="EmrE-like"/>
</dbReference>
<reference evidence="9" key="2">
    <citation type="journal article" date="2024" name="Plant">
        <title>Genomic evolution and insights into agronomic trait innovations of Sesamum species.</title>
        <authorList>
            <person name="Miao H."/>
            <person name="Wang L."/>
            <person name="Qu L."/>
            <person name="Liu H."/>
            <person name="Sun Y."/>
            <person name="Le M."/>
            <person name="Wang Q."/>
            <person name="Wei S."/>
            <person name="Zheng Y."/>
            <person name="Lin W."/>
            <person name="Duan Y."/>
            <person name="Cao H."/>
            <person name="Xiong S."/>
            <person name="Wang X."/>
            <person name="Wei L."/>
            <person name="Li C."/>
            <person name="Ma Q."/>
            <person name="Ju M."/>
            <person name="Zhao R."/>
            <person name="Li G."/>
            <person name="Mu C."/>
            <person name="Tian Q."/>
            <person name="Mei H."/>
            <person name="Zhang T."/>
            <person name="Gao T."/>
            <person name="Zhang H."/>
        </authorList>
    </citation>
    <scope>NUCLEOTIDE SEQUENCE</scope>
    <source>
        <strain evidence="9">KEN1</strain>
    </source>
</reference>
<gene>
    <name evidence="9" type="ORF">Slati_4081100</name>
</gene>
<comment type="similarity">
    <text evidence="2 6">Belongs to the drug/metabolite transporter (DMT) superfamily. Plant drug/metabolite exporter (P-DME) (TC 2.A.7.4) family.</text>
</comment>
<feature type="transmembrane region" description="Helical" evidence="6">
    <location>
        <begin position="200"/>
        <end position="230"/>
    </location>
</feature>
<accession>A0AAW2T7J1</accession>
<feature type="transmembrane region" description="Helical" evidence="6">
    <location>
        <begin position="43"/>
        <end position="66"/>
    </location>
</feature>
<name>A0AAW2T7J1_9LAMI</name>
<dbReference type="Pfam" id="PF00892">
    <property type="entry name" value="EamA"/>
    <property type="match status" value="1"/>
</dbReference>
<keyword evidence="4 6" id="KW-1133">Transmembrane helix</keyword>
<dbReference type="SUPFAM" id="SSF103481">
    <property type="entry name" value="Multidrug resistance efflux transporter EmrE"/>
    <property type="match status" value="1"/>
</dbReference>
<feature type="transmembrane region" description="Helical" evidence="6">
    <location>
        <begin position="265"/>
        <end position="284"/>
    </location>
</feature>
<dbReference type="InterPro" id="IPR030184">
    <property type="entry name" value="WAT1-related"/>
</dbReference>
<evidence type="ECO:0000256" key="7">
    <source>
        <dbReference type="SAM" id="MobiDB-lite"/>
    </source>
</evidence>
<feature type="compositionally biased region" description="Polar residues" evidence="7">
    <location>
        <begin position="318"/>
        <end position="329"/>
    </location>
</feature>
<evidence type="ECO:0000259" key="8">
    <source>
        <dbReference type="Pfam" id="PF00892"/>
    </source>
</evidence>
<feature type="region of interest" description="Disordered" evidence="7">
    <location>
        <begin position="302"/>
        <end position="329"/>
    </location>
</feature>
<evidence type="ECO:0000256" key="1">
    <source>
        <dbReference type="ARBA" id="ARBA00004141"/>
    </source>
</evidence>
<dbReference type="EMBL" id="JACGWN010000015">
    <property type="protein sequence ID" value="KAL0400512.1"/>
    <property type="molecule type" value="Genomic_DNA"/>
</dbReference>
<feature type="transmembrane region" description="Helical" evidence="6">
    <location>
        <begin position="242"/>
        <end position="259"/>
    </location>
</feature>
<evidence type="ECO:0000256" key="2">
    <source>
        <dbReference type="ARBA" id="ARBA00007635"/>
    </source>
</evidence>
<feature type="domain" description="EamA" evidence="8">
    <location>
        <begin position="212"/>
        <end position="280"/>
    </location>
</feature>
<dbReference type="Gene3D" id="1.10.3730.20">
    <property type="match status" value="1"/>
</dbReference>
<dbReference type="GO" id="GO:0016020">
    <property type="term" value="C:membrane"/>
    <property type="evidence" value="ECO:0007669"/>
    <property type="project" value="UniProtKB-SubCell"/>
</dbReference>